<dbReference type="Proteomes" id="UP000236291">
    <property type="component" value="Unassembled WGS sequence"/>
</dbReference>
<protein>
    <submittedName>
        <fullName evidence="1">Uncharacterized protein</fullName>
    </submittedName>
</protein>
<accession>A0A2K3KDH6</accession>
<dbReference type="AlphaFoldDB" id="A0A2K3KDH6"/>
<sequence length="91" mass="9973">VSPRDMLGCFEVFLGMEPNLGMHAISRVYHSVELDLREVQLIGGVLCLSFLVVDPCPSLSEGSLDLLVVVGYKCLTFGTVPSCRLCFYRGC</sequence>
<comment type="caution">
    <text evidence="1">The sequence shown here is derived from an EMBL/GenBank/DDBJ whole genome shotgun (WGS) entry which is preliminary data.</text>
</comment>
<reference evidence="1 2" key="2">
    <citation type="journal article" date="2017" name="Front. Plant Sci.">
        <title>Gene Classification and Mining of Molecular Markers Useful in Red Clover (Trifolium pratense) Breeding.</title>
        <authorList>
            <person name="Istvanek J."/>
            <person name="Dluhosova J."/>
            <person name="Dluhos P."/>
            <person name="Patkova L."/>
            <person name="Nedelnik J."/>
            <person name="Repkova J."/>
        </authorList>
    </citation>
    <scope>NUCLEOTIDE SEQUENCE [LARGE SCALE GENOMIC DNA]</scope>
    <source>
        <strain evidence="2">cv. Tatra</strain>
        <tissue evidence="1">Young leaves</tissue>
    </source>
</reference>
<feature type="non-terminal residue" evidence="1">
    <location>
        <position position="1"/>
    </location>
</feature>
<proteinExistence type="predicted"/>
<reference evidence="1 2" key="1">
    <citation type="journal article" date="2014" name="Am. J. Bot.">
        <title>Genome assembly and annotation for red clover (Trifolium pratense; Fabaceae).</title>
        <authorList>
            <person name="Istvanek J."/>
            <person name="Jaros M."/>
            <person name="Krenek A."/>
            <person name="Repkova J."/>
        </authorList>
    </citation>
    <scope>NUCLEOTIDE SEQUENCE [LARGE SCALE GENOMIC DNA]</scope>
    <source>
        <strain evidence="2">cv. Tatra</strain>
        <tissue evidence="1">Young leaves</tissue>
    </source>
</reference>
<organism evidence="1 2">
    <name type="scientific">Trifolium pratense</name>
    <name type="common">Red clover</name>
    <dbReference type="NCBI Taxonomy" id="57577"/>
    <lineage>
        <taxon>Eukaryota</taxon>
        <taxon>Viridiplantae</taxon>
        <taxon>Streptophyta</taxon>
        <taxon>Embryophyta</taxon>
        <taxon>Tracheophyta</taxon>
        <taxon>Spermatophyta</taxon>
        <taxon>Magnoliopsida</taxon>
        <taxon>eudicotyledons</taxon>
        <taxon>Gunneridae</taxon>
        <taxon>Pentapetalae</taxon>
        <taxon>rosids</taxon>
        <taxon>fabids</taxon>
        <taxon>Fabales</taxon>
        <taxon>Fabaceae</taxon>
        <taxon>Papilionoideae</taxon>
        <taxon>50 kb inversion clade</taxon>
        <taxon>NPAAA clade</taxon>
        <taxon>Hologalegina</taxon>
        <taxon>IRL clade</taxon>
        <taxon>Trifolieae</taxon>
        <taxon>Trifolium</taxon>
    </lineage>
</organism>
<evidence type="ECO:0000313" key="2">
    <source>
        <dbReference type="Proteomes" id="UP000236291"/>
    </source>
</evidence>
<evidence type="ECO:0000313" key="1">
    <source>
        <dbReference type="EMBL" id="PNX64331.1"/>
    </source>
</evidence>
<gene>
    <name evidence="1" type="ORF">L195_g053961</name>
</gene>
<name>A0A2K3KDH6_TRIPR</name>
<dbReference type="EMBL" id="ASHM01092745">
    <property type="protein sequence ID" value="PNX64331.1"/>
    <property type="molecule type" value="Genomic_DNA"/>
</dbReference>